<evidence type="ECO:0000313" key="2">
    <source>
        <dbReference type="Proteomes" id="UP000325141"/>
    </source>
</evidence>
<gene>
    <name evidence="1" type="ORF">F0460_12295</name>
</gene>
<reference evidence="1 2" key="1">
    <citation type="submission" date="2019-09" db="EMBL/GenBank/DDBJ databases">
        <title>Genome sequence and assembly of Flavobacterium sp.</title>
        <authorList>
            <person name="Chhetri G."/>
        </authorList>
    </citation>
    <scope>NUCLEOTIDE SEQUENCE [LARGE SCALE GENOMIC DNA]</scope>
    <source>
        <strain evidence="1 2">SNL9</strain>
    </source>
</reference>
<keyword evidence="2" id="KW-1185">Reference proteome</keyword>
<protein>
    <submittedName>
        <fullName evidence="1">Uncharacterized protein</fullName>
    </submittedName>
</protein>
<accession>A0A5M6CD30</accession>
<name>A0A5M6CD30_9FLAO</name>
<dbReference type="RefSeq" id="WP_150013638.1">
    <property type="nucleotide sequence ID" value="NZ_VWSG01000009.1"/>
</dbReference>
<dbReference type="Proteomes" id="UP000325141">
    <property type="component" value="Unassembled WGS sequence"/>
</dbReference>
<organism evidence="1 2">
    <name type="scientific">Paenimyroides baculatum</name>
    <dbReference type="NCBI Taxonomy" id="2608000"/>
    <lineage>
        <taxon>Bacteria</taxon>
        <taxon>Pseudomonadati</taxon>
        <taxon>Bacteroidota</taxon>
        <taxon>Flavobacteriia</taxon>
        <taxon>Flavobacteriales</taxon>
        <taxon>Flavobacteriaceae</taxon>
        <taxon>Paenimyroides</taxon>
    </lineage>
</organism>
<dbReference type="EMBL" id="VWSG01000009">
    <property type="protein sequence ID" value="KAA5533074.1"/>
    <property type="molecule type" value="Genomic_DNA"/>
</dbReference>
<comment type="caution">
    <text evidence="1">The sequence shown here is derived from an EMBL/GenBank/DDBJ whole genome shotgun (WGS) entry which is preliminary data.</text>
</comment>
<sequence length="312" mass="37020">MKKLLLIIFLVNFQNLLAHEDQFIGIEKSNIHITLKLDSYDTNRINQVTNYAEFLNNFIKSNFSSEKVYLRYDYDYIMKADHYIIGSYTDFKNILPCNFRIFFNEKVRPTNTLYDMNFINNNKGPALIINNYQLNIDEVLKAITYLVHTQPQKLCLFSENRKDKLICVKGMSSEINHINNYMNYHNSYNLINDVTLHENNHFKIVLSKGKHQINSKEIEPYVLIREIGKKQHLIFINRQQFYFLNGTNDFDNTLYSLKKPYNYFGNFHVQIKNDLLEINSTENKWIFISSLDDPLTATDHFKIQGSKLEFKD</sequence>
<dbReference type="AlphaFoldDB" id="A0A5M6CD30"/>
<evidence type="ECO:0000313" key="1">
    <source>
        <dbReference type="EMBL" id="KAA5533074.1"/>
    </source>
</evidence>
<proteinExistence type="predicted"/>